<dbReference type="SUPFAM" id="SSF47240">
    <property type="entry name" value="Ferritin-like"/>
    <property type="match status" value="1"/>
</dbReference>
<keyword evidence="2" id="KW-1185">Reference proteome</keyword>
<dbReference type="PIRSF" id="PIRSF020736">
    <property type="entry name" value="MiaE"/>
    <property type="match status" value="1"/>
</dbReference>
<name>A0ABP7NPZ4_9GAMM</name>
<proteinExistence type="predicted"/>
<dbReference type="Proteomes" id="UP001501337">
    <property type="component" value="Unassembled WGS sequence"/>
</dbReference>
<sequence length="228" mass="25562">MPVAHNASPDQMLSAPLMAMLADIKSFLGVSTPTLWLQAAVSHLDALLVDHAQCEKKAAAAAMQLMFRYPQDAELCRRMSKLAREELRHFEQVAAHMQAREIQDRQQTASRYASSLKTYIRKDEPHRLIDALLVGAFIEARSCERFAALVPWLSDTGSTADLELADFYRGLLASEGRHFRHYIELAEARADYSLEPRLAELRAVENTLVIAPDDTFRFHSGPPMLLAG</sequence>
<protein>
    <submittedName>
        <fullName evidence="1">tRNA-(Ms[2]io[6]A)-hydroxylase</fullName>
    </submittedName>
</protein>
<dbReference type="RefSeq" id="WP_425548574.1">
    <property type="nucleotide sequence ID" value="NZ_BAABBO010000001.1"/>
</dbReference>
<reference evidence="2" key="1">
    <citation type="journal article" date="2019" name="Int. J. Syst. Evol. Microbiol.">
        <title>The Global Catalogue of Microorganisms (GCM) 10K type strain sequencing project: providing services to taxonomists for standard genome sequencing and annotation.</title>
        <authorList>
            <consortium name="The Broad Institute Genomics Platform"/>
            <consortium name="The Broad Institute Genome Sequencing Center for Infectious Disease"/>
            <person name="Wu L."/>
            <person name="Ma J."/>
        </authorList>
    </citation>
    <scope>NUCLEOTIDE SEQUENCE [LARGE SCALE GENOMIC DNA]</scope>
    <source>
        <strain evidence="2">JCM 17555</strain>
    </source>
</reference>
<organism evidence="1 2">
    <name type="scientific">Allohahella marinimesophila</name>
    <dbReference type="NCBI Taxonomy" id="1054972"/>
    <lineage>
        <taxon>Bacteria</taxon>
        <taxon>Pseudomonadati</taxon>
        <taxon>Pseudomonadota</taxon>
        <taxon>Gammaproteobacteria</taxon>
        <taxon>Oceanospirillales</taxon>
        <taxon>Hahellaceae</taxon>
        <taxon>Allohahella</taxon>
    </lineage>
</organism>
<evidence type="ECO:0000313" key="1">
    <source>
        <dbReference type="EMBL" id="GAA3951740.1"/>
    </source>
</evidence>
<dbReference type="CDD" id="cd07910">
    <property type="entry name" value="MiaE"/>
    <property type="match status" value="1"/>
</dbReference>
<accession>A0ABP7NPZ4</accession>
<dbReference type="PANTHER" id="PTHR42637:SF1">
    <property type="entry name" value="TRNA 2-(METHYLSULFANYL)-N(6)-ISOPENTENYLADENOSINE(37) HYDROXYLASE"/>
    <property type="match status" value="1"/>
</dbReference>
<dbReference type="EMBL" id="BAABBO010000001">
    <property type="protein sequence ID" value="GAA3951740.1"/>
    <property type="molecule type" value="Genomic_DNA"/>
</dbReference>
<dbReference type="InterPro" id="IPR009078">
    <property type="entry name" value="Ferritin-like_SF"/>
</dbReference>
<dbReference type="Gene3D" id="1.20.1260.10">
    <property type="match status" value="1"/>
</dbReference>
<dbReference type="PANTHER" id="PTHR42637">
    <property type="entry name" value="TRNA-(MS[2]IO[6]A)-HYDROXYLASE"/>
    <property type="match status" value="1"/>
</dbReference>
<gene>
    <name evidence="1" type="ORF">GCM10022278_08520</name>
</gene>
<dbReference type="Pfam" id="PF06175">
    <property type="entry name" value="MiaE"/>
    <property type="match status" value="1"/>
</dbReference>
<dbReference type="InterPro" id="IPR010386">
    <property type="entry name" value="tRNA-Hydrxlase_MiaE"/>
</dbReference>
<evidence type="ECO:0000313" key="2">
    <source>
        <dbReference type="Proteomes" id="UP001501337"/>
    </source>
</evidence>
<dbReference type="InterPro" id="IPR012347">
    <property type="entry name" value="Ferritin-like"/>
</dbReference>
<comment type="caution">
    <text evidence="1">The sequence shown here is derived from an EMBL/GenBank/DDBJ whole genome shotgun (WGS) entry which is preliminary data.</text>
</comment>